<dbReference type="NCBIfam" id="TIGR03317">
    <property type="entry name" value="ygfZ_signature"/>
    <property type="match status" value="1"/>
</dbReference>
<dbReference type="InterPro" id="IPR045179">
    <property type="entry name" value="YgfZ/GcvT"/>
</dbReference>
<dbReference type="PIRSF" id="PIRSF006487">
    <property type="entry name" value="GcvT"/>
    <property type="match status" value="1"/>
</dbReference>
<evidence type="ECO:0000256" key="1">
    <source>
        <dbReference type="ARBA" id="ARBA00004173"/>
    </source>
</evidence>
<dbReference type="AlphaFoldDB" id="A0A6J7JME1"/>
<comment type="subcellular location">
    <subcellularLocation>
        <location evidence="1">Mitochondrion</location>
    </subcellularLocation>
</comment>
<dbReference type="PANTHER" id="PTHR22602:SF0">
    <property type="entry name" value="TRANSFERASE CAF17, MITOCHONDRIAL-RELATED"/>
    <property type="match status" value="1"/>
</dbReference>
<keyword evidence="3" id="KW-0496">Mitochondrion</keyword>
<evidence type="ECO:0000256" key="4">
    <source>
        <dbReference type="SAM" id="MobiDB-lite"/>
    </source>
</evidence>
<evidence type="ECO:0000256" key="3">
    <source>
        <dbReference type="ARBA" id="ARBA00023128"/>
    </source>
</evidence>
<feature type="compositionally biased region" description="Basic and acidic residues" evidence="4">
    <location>
        <begin position="9"/>
        <end position="18"/>
    </location>
</feature>
<reference evidence="6" key="1">
    <citation type="submission" date="2020-05" db="EMBL/GenBank/DDBJ databases">
        <authorList>
            <person name="Chiriac C."/>
            <person name="Salcher M."/>
            <person name="Ghai R."/>
            <person name="Kavagutti S V."/>
        </authorList>
    </citation>
    <scope>NUCLEOTIDE SEQUENCE</scope>
</reference>
<keyword evidence="2" id="KW-0809">Transit peptide</keyword>
<evidence type="ECO:0000313" key="6">
    <source>
        <dbReference type="EMBL" id="CAB4943919.1"/>
    </source>
</evidence>
<organism evidence="6">
    <name type="scientific">freshwater metagenome</name>
    <dbReference type="NCBI Taxonomy" id="449393"/>
    <lineage>
        <taxon>unclassified sequences</taxon>
        <taxon>metagenomes</taxon>
        <taxon>ecological metagenomes</taxon>
    </lineage>
</organism>
<dbReference type="SUPFAM" id="SSF103025">
    <property type="entry name" value="Folate-binding domain"/>
    <property type="match status" value="1"/>
</dbReference>
<gene>
    <name evidence="6" type="ORF">UFOPK3773_01014</name>
</gene>
<dbReference type="GO" id="GO:0005739">
    <property type="term" value="C:mitochondrion"/>
    <property type="evidence" value="ECO:0007669"/>
    <property type="project" value="UniProtKB-SubCell"/>
</dbReference>
<dbReference type="Pfam" id="PF01571">
    <property type="entry name" value="GCV_T"/>
    <property type="match status" value="1"/>
</dbReference>
<accession>A0A6J7JME1</accession>
<dbReference type="GO" id="GO:0016226">
    <property type="term" value="P:iron-sulfur cluster assembly"/>
    <property type="evidence" value="ECO:0007669"/>
    <property type="project" value="TreeGrafter"/>
</dbReference>
<evidence type="ECO:0000259" key="5">
    <source>
        <dbReference type="Pfam" id="PF01571"/>
    </source>
</evidence>
<dbReference type="InterPro" id="IPR017703">
    <property type="entry name" value="YgfZ/GCV_T_CS"/>
</dbReference>
<proteinExistence type="predicted"/>
<dbReference type="InterPro" id="IPR027266">
    <property type="entry name" value="TrmE/GcvT-like"/>
</dbReference>
<dbReference type="InterPro" id="IPR006222">
    <property type="entry name" value="GCVT_N"/>
</dbReference>
<feature type="domain" description="GCVT N-terminal" evidence="5">
    <location>
        <begin position="29"/>
        <end position="139"/>
    </location>
</feature>
<name>A0A6J7JME1_9ZZZZ</name>
<protein>
    <submittedName>
        <fullName evidence="6">Unannotated protein</fullName>
    </submittedName>
</protein>
<dbReference type="Gene3D" id="3.30.1360.120">
    <property type="entry name" value="Probable tRNA modification gtpase trme, domain 1"/>
    <property type="match status" value="1"/>
</dbReference>
<dbReference type="PANTHER" id="PTHR22602">
    <property type="entry name" value="TRANSFERASE CAF17, MITOCHONDRIAL-RELATED"/>
    <property type="match status" value="1"/>
</dbReference>
<sequence>MSGTQRVDAVPHPDDTHPDSGVPWHYTDPHAEQRQLVAGEGFVDLSHRGVITVSGPDRLTWLNDLLTQAVAGLAPGESALALILDPNGRVEHELHLVDDGATTWITTEPHAAVTVLSYLNRMRFMLRVEVADVSDDHAVVWQPVREAVAGRPTWLVPHAFAGLPAPDAGGDWDRLIAARPGVLVGREVIVPRAELEDFLATAGPPAGTWALEALRIAAGVPRAGLDTDDRTIPNEMGWLGPAVHLSKGCYRGQETVARTHNLGRPPRRLVLLHLDGMQERLPAVGSAVTLGGQSVGVVRSSSRHHELGPVALAVVKRSIPLDATLLADGISATQEPIVVG</sequence>
<evidence type="ECO:0000256" key="2">
    <source>
        <dbReference type="ARBA" id="ARBA00022946"/>
    </source>
</evidence>
<dbReference type="EMBL" id="CAFBNF010000100">
    <property type="protein sequence ID" value="CAB4943919.1"/>
    <property type="molecule type" value="Genomic_DNA"/>
</dbReference>
<feature type="region of interest" description="Disordered" evidence="4">
    <location>
        <begin position="1"/>
        <end position="27"/>
    </location>
</feature>